<feature type="region of interest" description="Disordered" evidence="15">
    <location>
        <begin position="425"/>
        <end position="447"/>
    </location>
</feature>
<dbReference type="InterPro" id="IPR015285">
    <property type="entry name" value="RIO2_wHTH_N"/>
</dbReference>
<dbReference type="InterPro" id="IPR030484">
    <property type="entry name" value="Rio2"/>
</dbReference>
<keyword evidence="9" id="KW-0067">ATP-binding</keyword>
<dbReference type="GO" id="GO:0005524">
    <property type="term" value="F:ATP binding"/>
    <property type="evidence" value="ECO:0007669"/>
    <property type="project" value="UniProtKB-KW"/>
</dbReference>
<evidence type="ECO:0000256" key="11">
    <source>
        <dbReference type="ARBA" id="ARBA00047899"/>
    </source>
</evidence>
<dbReference type="Gene3D" id="3.30.200.20">
    <property type="entry name" value="Phosphorylase Kinase, domain 1"/>
    <property type="match status" value="1"/>
</dbReference>
<dbReference type="InterPro" id="IPR018934">
    <property type="entry name" value="RIO_dom"/>
</dbReference>
<dbReference type="InterPro" id="IPR036388">
    <property type="entry name" value="WH-like_DNA-bd_sf"/>
</dbReference>
<keyword evidence="6" id="KW-0479">Metal-binding</keyword>
<dbReference type="SUPFAM" id="SSF46785">
    <property type="entry name" value="Winged helix' DNA-binding domain"/>
    <property type="match status" value="1"/>
</dbReference>
<evidence type="ECO:0000256" key="13">
    <source>
        <dbReference type="ARBA" id="ARBA00068353"/>
    </source>
</evidence>
<name>A0A1C3KM81_PLAMA</name>
<feature type="compositionally biased region" description="Basic and acidic residues" evidence="15">
    <location>
        <begin position="368"/>
        <end position="378"/>
    </location>
</feature>
<evidence type="ECO:0000259" key="16">
    <source>
        <dbReference type="SMART" id="SM00090"/>
    </source>
</evidence>
<feature type="domain" description="RIO kinase" evidence="16">
    <location>
        <begin position="64"/>
        <end position="289"/>
    </location>
</feature>
<evidence type="ECO:0000256" key="3">
    <source>
        <dbReference type="ARBA" id="ARBA00012513"/>
    </source>
</evidence>
<evidence type="ECO:0000256" key="7">
    <source>
        <dbReference type="ARBA" id="ARBA00022741"/>
    </source>
</evidence>
<feature type="compositionally biased region" description="Basic and acidic residues" evidence="15">
    <location>
        <begin position="386"/>
        <end position="404"/>
    </location>
</feature>
<dbReference type="SUPFAM" id="SSF56112">
    <property type="entry name" value="Protein kinase-like (PK-like)"/>
    <property type="match status" value="1"/>
</dbReference>
<dbReference type="PROSITE" id="PS01245">
    <property type="entry name" value="RIO1"/>
    <property type="match status" value="1"/>
</dbReference>
<evidence type="ECO:0000256" key="2">
    <source>
        <dbReference type="ARBA" id="ARBA00009196"/>
    </source>
</evidence>
<dbReference type="GO" id="GO:0005829">
    <property type="term" value="C:cytosol"/>
    <property type="evidence" value="ECO:0007669"/>
    <property type="project" value="TreeGrafter"/>
</dbReference>
<gene>
    <name evidence="17" type="primary">RIO2</name>
    <name evidence="17" type="ORF">PMLGA01_050027300</name>
</gene>
<dbReference type="GO" id="GO:0004674">
    <property type="term" value="F:protein serine/threonine kinase activity"/>
    <property type="evidence" value="ECO:0007669"/>
    <property type="project" value="UniProtKB-KW"/>
</dbReference>
<dbReference type="InterPro" id="IPR036390">
    <property type="entry name" value="WH_DNA-bd_sf"/>
</dbReference>
<comment type="catalytic activity">
    <reaction evidence="12">
        <text>L-seryl-[protein] + ATP = O-phospho-L-seryl-[protein] + ADP + H(+)</text>
        <dbReference type="Rhea" id="RHEA:17989"/>
        <dbReference type="Rhea" id="RHEA-COMP:9863"/>
        <dbReference type="Rhea" id="RHEA-COMP:11604"/>
        <dbReference type="ChEBI" id="CHEBI:15378"/>
        <dbReference type="ChEBI" id="CHEBI:29999"/>
        <dbReference type="ChEBI" id="CHEBI:30616"/>
        <dbReference type="ChEBI" id="CHEBI:83421"/>
        <dbReference type="ChEBI" id="CHEBI:456216"/>
        <dbReference type="EC" id="2.7.11.1"/>
    </reaction>
</comment>
<comment type="catalytic activity">
    <reaction evidence="11">
        <text>L-threonyl-[protein] + ATP = O-phospho-L-threonyl-[protein] + ADP + H(+)</text>
        <dbReference type="Rhea" id="RHEA:46608"/>
        <dbReference type="Rhea" id="RHEA-COMP:11060"/>
        <dbReference type="Rhea" id="RHEA-COMP:11605"/>
        <dbReference type="ChEBI" id="CHEBI:15378"/>
        <dbReference type="ChEBI" id="CHEBI:30013"/>
        <dbReference type="ChEBI" id="CHEBI:30616"/>
        <dbReference type="ChEBI" id="CHEBI:61977"/>
        <dbReference type="ChEBI" id="CHEBI:456216"/>
        <dbReference type="EC" id="2.7.11.1"/>
    </reaction>
</comment>
<dbReference type="SMART" id="SM00090">
    <property type="entry name" value="RIO"/>
    <property type="match status" value="1"/>
</dbReference>
<evidence type="ECO:0000256" key="9">
    <source>
        <dbReference type="ARBA" id="ARBA00022840"/>
    </source>
</evidence>
<dbReference type="Proteomes" id="UP000219799">
    <property type="component" value="Chromosome 5"/>
</dbReference>
<dbReference type="PANTHER" id="PTHR45852">
    <property type="entry name" value="SER/THR-PROTEIN KINASE RIO2"/>
    <property type="match status" value="1"/>
</dbReference>
<evidence type="ECO:0000256" key="8">
    <source>
        <dbReference type="ARBA" id="ARBA00022777"/>
    </source>
</evidence>
<evidence type="ECO:0000256" key="14">
    <source>
        <dbReference type="ARBA" id="ARBA00068837"/>
    </source>
</evidence>
<dbReference type="GO" id="GO:0106310">
    <property type="term" value="F:protein serine kinase activity"/>
    <property type="evidence" value="ECO:0007669"/>
    <property type="project" value="RHEA"/>
</dbReference>
<feature type="compositionally biased region" description="Polar residues" evidence="15">
    <location>
        <begin position="431"/>
        <end position="440"/>
    </location>
</feature>
<dbReference type="GO" id="GO:0005634">
    <property type="term" value="C:nucleus"/>
    <property type="evidence" value="ECO:0007669"/>
    <property type="project" value="TreeGrafter"/>
</dbReference>
<dbReference type="EC" id="2.7.11.1" evidence="3"/>
<dbReference type="VEuPathDB" id="PlasmoDB:PmUG01_05037600"/>
<dbReference type="FunFam" id="3.30.200.20:FF:000052">
    <property type="entry name" value="Serine/threonine-protein kinase RIO2"/>
    <property type="match status" value="1"/>
</dbReference>
<evidence type="ECO:0000256" key="6">
    <source>
        <dbReference type="ARBA" id="ARBA00022723"/>
    </source>
</evidence>
<feature type="region of interest" description="Disordered" evidence="15">
    <location>
        <begin position="573"/>
        <end position="606"/>
    </location>
</feature>
<dbReference type="Gene3D" id="1.10.10.10">
    <property type="entry name" value="Winged helix-like DNA-binding domain superfamily/Winged helix DNA-binding domain"/>
    <property type="match status" value="1"/>
</dbReference>
<dbReference type="EMBL" id="LT594493">
    <property type="protein sequence ID" value="SBT75046.1"/>
    <property type="molecule type" value="Genomic_DNA"/>
</dbReference>
<feature type="compositionally biased region" description="Basic and acidic residues" evidence="15">
    <location>
        <begin position="573"/>
        <end position="583"/>
    </location>
</feature>
<reference evidence="17 18" key="1">
    <citation type="submission" date="2016-06" db="EMBL/GenBank/DDBJ databases">
        <authorList>
            <consortium name="Pathogen Informatics"/>
        </authorList>
    </citation>
    <scope>NUCLEOTIDE SEQUENCE [LARGE SCALE GENOMIC DNA]</scope>
    <source>
        <strain evidence="17">PmlGA01</strain>
    </source>
</reference>
<dbReference type="InterPro" id="IPR000687">
    <property type="entry name" value="RIO_kinase"/>
</dbReference>
<evidence type="ECO:0000313" key="17">
    <source>
        <dbReference type="EMBL" id="SBT75046.1"/>
    </source>
</evidence>
<feature type="compositionally biased region" description="Polar residues" evidence="15">
    <location>
        <begin position="597"/>
        <end position="606"/>
    </location>
</feature>
<feature type="region of interest" description="Disordered" evidence="15">
    <location>
        <begin position="344"/>
        <end position="404"/>
    </location>
</feature>
<keyword evidence="5 17" id="KW-0808">Transferase</keyword>
<keyword evidence="8 17" id="KW-0418">Kinase</keyword>
<dbReference type="AlphaFoldDB" id="A0A1C3KM81"/>
<accession>A0A1C3KM81</accession>
<dbReference type="InterPro" id="IPR018935">
    <property type="entry name" value="RIO_kinase_CS"/>
</dbReference>
<dbReference type="InterPro" id="IPR011009">
    <property type="entry name" value="Kinase-like_dom_sf"/>
</dbReference>
<dbReference type="GO" id="GO:0046872">
    <property type="term" value="F:metal ion binding"/>
    <property type="evidence" value="ECO:0007669"/>
    <property type="project" value="UniProtKB-KW"/>
</dbReference>
<keyword evidence="7" id="KW-0547">Nucleotide-binding</keyword>
<evidence type="ECO:0000256" key="10">
    <source>
        <dbReference type="ARBA" id="ARBA00022842"/>
    </source>
</evidence>
<dbReference type="PANTHER" id="PTHR45852:SF1">
    <property type="entry name" value="SERINE_THREONINE-PROTEIN KINASE RIO2"/>
    <property type="match status" value="1"/>
</dbReference>
<evidence type="ECO:0000256" key="12">
    <source>
        <dbReference type="ARBA" id="ARBA00048679"/>
    </source>
</evidence>
<feature type="compositionally biased region" description="Acidic residues" evidence="15">
    <location>
        <begin position="346"/>
        <end position="367"/>
    </location>
</feature>
<evidence type="ECO:0000256" key="4">
    <source>
        <dbReference type="ARBA" id="ARBA00022527"/>
    </source>
</evidence>
<sequence length="686" mass="80264">MKLDISCFCFLSRNEYRVLTAIEMGMRNHEYLPVSLIASIANLRKEGITSVLKKLLKNKLISHENRTYDGYKLTYLGYDFLALRAFLNRGILKSVGNQIGVGKESDIYICKDINDNLLCLKIHRLGRISFRTIKNNRDYYGKKKFRNWLYLSKIAATKEYTYLKALYENNFPVPKPYDLNRHMILMSYINGYPLSHVKISNPFKVIDFLINTIIKFAKADIIHGDFNEFNILIDDDENITIIDFPQIVSLHHENGKTYFERDVKCVINHFFRKYKIKIEDYPLYEDVIGLTNHKIVSEEVNVSVNEDDMLLQILQNDKSYSCSSYSEGNTNCFVQYEDGYSSLGSVEEEEVLEEEEKEKEEEGEDEDEIRKDKERNPEKYGSGKSQTDEGDKTNGEDKTTEEYDIRWKDYLDKLHIARTMKKEVDKLGENDTPSFHSPQISEGDFKDAYECTNDKEEEIIKIEKREDNIDEDFSKGSCESQEKVFELTSEERGIPDQMKKAKGDYTQEVEKVPTEKRRCEVDEGSYERGDSCDDDKCYYGKCENDICQANDLHISDEADKGEKQNDEKINKFVQEEEGSKTKEQISQTEDYDERSSYSDNISLSTNDCDESSITEYSSCDSHNSLSEDTTKKLSDTWKPHIKKYTKEYVKSKLKYMHRKKKSREKYKENLKTKNKKKVMEKIKNYL</sequence>
<dbReference type="FunFam" id="1.10.10.10:FF:000053">
    <property type="entry name" value="Serine/threonine-protein kinase RIO2"/>
    <property type="match status" value="1"/>
</dbReference>
<dbReference type="Pfam" id="PF09202">
    <property type="entry name" value="Rio2_N"/>
    <property type="match status" value="1"/>
</dbReference>
<dbReference type="Pfam" id="PF01163">
    <property type="entry name" value="RIO1"/>
    <property type="match status" value="1"/>
</dbReference>
<dbReference type="CDD" id="cd05144">
    <property type="entry name" value="RIO2_C"/>
    <property type="match status" value="1"/>
</dbReference>
<protein>
    <recommendedName>
        <fullName evidence="13">Serine/threonine-protein kinase RIO2</fullName>
        <ecNumber evidence="3">2.7.11.1</ecNumber>
    </recommendedName>
    <alternativeName>
        <fullName evidence="14">Serine/threonine-protein kinase rio2</fullName>
    </alternativeName>
</protein>
<evidence type="ECO:0000256" key="15">
    <source>
        <dbReference type="SAM" id="MobiDB-lite"/>
    </source>
</evidence>
<evidence type="ECO:0000256" key="5">
    <source>
        <dbReference type="ARBA" id="ARBA00022679"/>
    </source>
</evidence>
<dbReference type="GO" id="GO:0030688">
    <property type="term" value="C:preribosome, small subunit precursor"/>
    <property type="evidence" value="ECO:0007669"/>
    <property type="project" value="TreeGrafter"/>
</dbReference>
<evidence type="ECO:0000256" key="1">
    <source>
        <dbReference type="ARBA" id="ARBA00001946"/>
    </source>
</evidence>
<comment type="cofactor">
    <cofactor evidence="1">
        <name>Mg(2+)</name>
        <dbReference type="ChEBI" id="CHEBI:18420"/>
    </cofactor>
</comment>
<proteinExistence type="inferred from homology"/>
<dbReference type="Gene3D" id="1.10.510.10">
    <property type="entry name" value="Transferase(Phosphotransferase) domain 1"/>
    <property type="match status" value="1"/>
</dbReference>
<keyword evidence="4 17" id="KW-0723">Serine/threonine-protein kinase</keyword>
<dbReference type="GO" id="GO:0030490">
    <property type="term" value="P:maturation of SSU-rRNA"/>
    <property type="evidence" value="ECO:0007669"/>
    <property type="project" value="TreeGrafter"/>
</dbReference>
<comment type="similarity">
    <text evidence="2">Belongs to the protein kinase superfamily. RIO-type Ser/Thr kinase family.</text>
</comment>
<keyword evidence="10" id="KW-0460">Magnesium</keyword>
<organism evidence="17 18">
    <name type="scientific">Plasmodium malariae</name>
    <dbReference type="NCBI Taxonomy" id="5858"/>
    <lineage>
        <taxon>Eukaryota</taxon>
        <taxon>Sar</taxon>
        <taxon>Alveolata</taxon>
        <taxon>Apicomplexa</taxon>
        <taxon>Aconoidasida</taxon>
        <taxon>Haemosporida</taxon>
        <taxon>Plasmodiidae</taxon>
        <taxon>Plasmodium</taxon>
        <taxon>Plasmodium (Plasmodium)</taxon>
    </lineage>
</organism>
<evidence type="ECO:0000313" key="18">
    <source>
        <dbReference type="Proteomes" id="UP000219799"/>
    </source>
</evidence>